<accession>A0ABY7SVL4</accession>
<feature type="chain" id="PRO_5046959117" description="DUF2846 domain-containing protein" evidence="2">
    <location>
        <begin position="22"/>
        <end position="201"/>
    </location>
</feature>
<evidence type="ECO:0000313" key="3">
    <source>
        <dbReference type="EMBL" id="WCR09982.1"/>
    </source>
</evidence>
<gene>
    <name evidence="3" type="ORF">JHW45_13015</name>
</gene>
<dbReference type="EMBL" id="CP067134">
    <property type="protein sequence ID" value="WCR09982.1"/>
    <property type="molecule type" value="Genomic_DNA"/>
</dbReference>
<dbReference type="Proteomes" id="UP001218412">
    <property type="component" value="Chromosome"/>
</dbReference>
<evidence type="ECO:0000256" key="2">
    <source>
        <dbReference type="SAM" id="SignalP"/>
    </source>
</evidence>
<proteinExistence type="predicted"/>
<keyword evidence="4" id="KW-1185">Reference proteome</keyword>
<sequence length="201" mass="22984">MMRPWLTAILLCLILPAAALAQSRPPAGLMWNRTGLPATFPLHVRTPQGQDHVMFLIDPDTDRQAMAAFIHGGQLLRVLVPPGDYLLRFAHGRDWQGEDRLFGDATQTVETARPLTFALRGRGRRGGHLVTLAQRDGRMQVVQTRPLDWCQIPTWHNDLDDLRDRFGPRDFDRLPEVEPPRDIPTPQDERWGFSLRERPCD</sequence>
<reference evidence="3 4" key="1">
    <citation type="submission" date="2021-01" db="EMBL/GenBank/DDBJ databases">
        <title>Biogeographic distribution of Paracoccus.</title>
        <authorList>
            <person name="Hollensteiner J."/>
            <person name="Leineberger J."/>
            <person name="Brinkhoff T."/>
            <person name="Daniel R."/>
        </authorList>
    </citation>
    <scope>NUCLEOTIDE SEQUENCE [LARGE SCALE GENOMIC DNA]</scope>
    <source>
        <strain evidence="3 4">LMG25392</strain>
    </source>
</reference>
<dbReference type="RefSeq" id="WP_272858042.1">
    <property type="nucleotide sequence ID" value="NZ_CP067134.1"/>
</dbReference>
<protein>
    <recommendedName>
        <fullName evidence="5">DUF2846 domain-containing protein</fullName>
    </recommendedName>
</protein>
<keyword evidence="2" id="KW-0732">Signal</keyword>
<evidence type="ECO:0000313" key="4">
    <source>
        <dbReference type="Proteomes" id="UP001218412"/>
    </source>
</evidence>
<name>A0ABY7SVL4_9RHOB</name>
<evidence type="ECO:0000256" key="1">
    <source>
        <dbReference type="SAM" id="MobiDB-lite"/>
    </source>
</evidence>
<feature type="signal peptide" evidence="2">
    <location>
        <begin position="1"/>
        <end position="21"/>
    </location>
</feature>
<feature type="region of interest" description="Disordered" evidence="1">
    <location>
        <begin position="170"/>
        <end position="201"/>
    </location>
</feature>
<evidence type="ECO:0008006" key="5">
    <source>
        <dbReference type="Google" id="ProtNLM"/>
    </source>
</evidence>
<organism evidence="3 4">
    <name type="scientific">Paracoccus stylophorae</name>
    <dbReference type="NCBI Taxonomy" id="659350"/>
    <lineage>
        <taxon>Bacteria</taxon>
        <taxon>Pseudomonadati</taxon>
        <taxon>Pseudomonadota</taxon>
        <taxon>Alphaproteobacteria</taxon>
        <taxon>Rhodobacterales</taxon>
        <taxon>Paracoccaceae</taxon>
        <taxon>Paracoccus</taxon>
    </lineage>
</organism>